<organism evidence="1 2">
    <name type="scientific">Buttiauxella agrestis</name>
    <dbReference type="NCBI Taxonomy" id="82977"/>
    <lineage>
        <taxon>Bacteria</taxon>
        <taxon>Pseudomonadati</taxon>
        <taxon>Pseudomonadota</taxon>
        <taxon>Gammaproteobacteria</taxon>
        <taxon>Enterobacterales</taxon>
        <taxon>Enterobacteriaceae</taxon>
        <taxon>Buttiauxella</taxon>
    </lineage>
</organism>
<dbReference type="EMBL" id="UIGI01000001">
    <property type="protein sequence ID" value="SUW63280.1"/>
    <property type="molecule type" value="Genomic_DNA"/>
</dbReference>
<dbReference type="AlphaFoldDB" id="A0A381C608"/>
<reference evidence="1 2" key="1">
    <citation type="submission" date="2018-06" db="EMBL/GenBank/DDBJ databases">
        <authorList>
            <consortium name="Pathogen Informatics"/>
            <person name="Doyle S."/>
        </authorList>
    </citation>
    <scope>NUCLEOTIDE SEQUENCE [LARGE SCALE GENOMIC DNA]</scope>
    <source>
        <strain evidence="1 2">NCTC12119</strain>
    </source>
</reference>
<accession>A0A381C608</accession>
<evidence type="ECO:0000313" key="2">
    <source>
        <dbReference type="Proteomes" id="UP000255528"/>
    </source>
</evidence>
<dbReference type="RefSeq" id="WP_147295635.1">
    <property type="nucleotide sequence ID" value="NZ_UIGI01000001.1"/>
</dbReference>
<protein>
    <submittedName>
        <fullName evidence="1">Uncharacterized protein</fullName>
    </submittedName>
</protein>
<sequence>MEKNFLGLAEDKFGDCISMNLTQVSGVKVTFLGDFNGGDASITFGNSGLVSPFSVVGIQGDNSVQLVNSAGQVAWTLHGERSTQSEMGTDGIKFFPDLPLAQEQTLRLARPRMATEYSAHYKLRVNCLSI</sequence>
<name>A0A381C608_9ENTR</name>
<dbReference type="Proteomes" id="UP000255528">
    <property type="component" value="Unassembled WGS sequence"/>
</dbReference>
<evidence type="ECO:0000313" key="1">
    <source>
        <dbReference type="EMBL" id="SUW63280.1"/>
    </source>
</evidence>
<proteinExistence type="predicted"/>
<gene>
    <name evidence="1" type="ORF">NCTC12119_01767</name>
</gene>